<accession>A0A3M7PPW0</accession>
<evidence type="ECO:0000313" key="3">
    <source>
        <dbReference type="Proteomes" id="UP000276133"/>
    </source>
</evidence>
<proteinExistence type="predicted"/>
<evidence type="ECO:0000256" key="1">
    <source>
        <dbReference type="SAM" id="Phobius"/>
    </source>
</evidence>
<keyword evidence="1" id="KW-0812">Transmembrane</keyword>
<keyword evidence="1" id="KW-1133">Transmembrane helix</keyword>
<protein>
    <submittedName>
        <fullName evidence="2">Uncharacterized protein</fullName>
    </submittedName>
</protein>
<dbReference type="EMBL" id="REGN01009630">
    <property type="protein sequence ID" value="RNA00708.1"/>
    <property type="molecule type" value="Genomic_DNA"/>
</dbReference>
<keyword evidence="3" id="KW-1185">Reference proteome</keyword>
<name>A0A3M7PPW0_BRAPC</name>
<comment type="caution">
    <text evidence="2">The sequence shown here is derived from an EMBL/GenBank/DDBJ whole genome shotgun (WGS) entry which is preliminary data.</text>
</comment>
<gene>
    <name evidence="2" type="ORF">BpHYR1_053752</name>
</gene>
<keyword evidence="1" id="KW-0472">Membrane</keyword>
<feature type="transmembrane region" description="Helical" evidence="1">
    <location>
        <begin position="65"/>
        <end position="82"/>
    </location>
</feature>
<dbReference type="Proteomes" id="UP000276133">
    <property type="component" value="Unassembled WGS sequence"/>
</dbReference>
<sequence>MSKTCHHDEYSLLWAMNDHLRESIIRLFDTNIDTNHAMSKSITMRSVNQIEKEDFMNSNMCNGRGFSLPLSSLIIYASIFIFQSKEIIKISLYILVAFFRSKQIIGIY</sequence>
<organism evidence="2 3">
    <name type="scientific">Brachionus plicatilis</name>
    <name type="common">Marine rotifer</name>
    <name type="synonym">Brachionus muelleri</name>
    <dbReference type="NCBI Taxonomy" id="10195"/>
    <lineage>
        <taxon>Eukaryota</taxon>
        <taxon>Metazoa</taxon>
        <taxon>Spiralia</taxon>
        <taxon>Gnathifera</taxon>
        <taxon>Rotifera</taxon>
        <taxon>Eurotatoria</taxon>
        <taxon>Monogononta</taxon>
        <taxon>Pseudotrocha</taxon>
        <taxon>Ploima</taxon>
        <taxon>Brachionidae</taxon>
        <taxon>Brachionus</taxon>
    </lineage>
</organism>
<dbReference type="AlphaFoldDB" id="A0A3M7PPW0"/>
<reference evidence="2 3" key="1">
    <citation type="journal article" date="2018" name="Sci. Rep.">
        <title>Genomic signatures of local adaptation to the degree of environmental predictability in rotifers.</title>
        <authorList>
            <person name="Franch-Gras L."/>
            <person name="Hahn C."/>
            <person name="Garcia-Roger E.M."/>
            <person name="Carmona M.J."/>
            <person name="Serra M."/>
            <person name="Gomez A."/>
        </authorList>
    </citation>
    <scope>NUCLEOTIDE SEQUENCE [LARGE SCALE GENOMIC DNA]</scope>
    <source>
        <strain evidence="2">HYR1</strain>
    </source>
</reference>
<evidence type="ECO:0000313" key="2">
    <source>
        <dbReference type="EMBL" id="RNA00708.1"/>
    </source>
</evidence>